<dbReference type="AlphaFoldDB" id="A0A7Y9WU28"/>
<name>A0A7Y9WU28_9BURK</name>
<feature type="region of interest" description="Disordered" evidence="1">
    <location>
        <begin position="148"/>
        <end position="245"/>
    </location>
</feature>
<feature type="compositionally biased region" description="Low complexity" evidence="1">
    <location>
        <begin position="148"/>
        <end position="174"/>
    </location>
</feature>
<dbReference type="EMBL" id="JACCAS010000002">
    <property type="protein sequence ID" value="NYH27134.1"/>
    <property type="molecule type" value="Genomic_DNA"/>
</dbReference>
<feature type="region of interest" description="Disordered" evidence="1">
    <location>
        <begin position="38"/>
        <end position="74"/>
    </location>
</feature>
<comment type="caution">
    <text evidence="2">The sequence shown here is derived from an EMBL/GenBank/DDBJ whole genome shotgun (WGS) entry which is preliminary data.</text>
</comment>
<sequence length="245" mass="24710">MHWTVHASVVGTGVTTDRTTARLAAGGGDTFPGNRNLDGAISSTSTPVLQTPNARRKQSSGTSTRFTGVVSPGGTYREGEAAAKYMTQASAHAANEESSPFRLASEGMPDTGSAPPRNLSGILRSVPATLHDRTTASPISAAVLPASTGTSLSARATRSSTRAKATSASPAAIAGNETSTPVKKATPTGGSTAPDTPPMTISPMRLRPRPSAPPAGGSSSSARSAKVPASNVEKKASTGSTTQRK</sequence>
<feature type="compositionally biased region" description="Low complexity" evidence="1">
    <location>
        <begin position="214"/>
        <end position="230"/>
    </location>
</feature>
<feature type="compositionally biased region" description="Polar residues" evidence="1">
    <location>
        <begin position="41"/>
        <end position="66"/>
    </location>
</feature>
<reference evidence="2 3" key="1">
    <citation type="submission" date="2020-07" db="EMBL/GenBank/DDBJ databases">
        <title>Exploring microbial biodiversity for novel pathways involved in the catabolism of aromatic compounds derived from lignin.</title>
        <authorList>
            <person name="Elkins J."/>
        </authorList>
    </citation>
    <scope>NUCLEOTIDE SEQUENCE [LARGE SCALE GENOMIC DNA]</scope>
    <source>
        <strain evidence="2 3">H2C3C</strain>
    </source>
</reference>
<evidence type="ECO:0000313" key="3">
    <source>
        <dbReference type="Proteomes" id="UP000540929"/>
    </source>
</evidence>
<organism evidence="2 3">
    <name type="scientific">Paraburkholderia bryophila</name>
    <dbReference type="NCBI Taxonomy" id="420952"/>
    <lineage>
        <taxon>Bacteria</taxon>
        <taxon>Pseudomonadati</taxon>
        <taxon>Pseudomonadota</taxon>
        <taxon>Betaproteobacteria</taxon>
        <taxon>Burkholderiales</taxon>
        <taxon>Burkholderiaceae</taxon>
        <taxon>Paraburkholderia</taxon>
    </lineage>
</organism>
<accession>A0A7Y9WU28</accession>
<keyword evidence="3" id="KW-1185">Reference proteome</keyword>
<protein>
    <submittedName>
        <fullName evidence="2">Uncharacterized protein</fullName>
    </submittedName>
</protein>
<proteinExistence type="predicted"/>
<evidence type="ECO:0000256" key="1">
    <source>
        <dbReference type="SAM" id="MobiDB-lite"/>
    </source>
</evidence>
<dbReference type="Proteomes" id="UP000540929">
    <property type="component" value="Unassembled WGS sequence"/>
</dbReference>
<evidence type="ECO:0000313" key="2">
    <source>
        <dbReference type="EMBL" id="NYH27134.1"/>
    </source>
</evidence>
<gene>
    <name evidence="2" type="ORF">GGD40_006705</name>
</gene>